<dbReference type="SUPFAM" id="SSF55729">
    <property type="entry name" value="Acyl-CoA N-acyltransferases (Nat)"/>
    <property type="match status" value="1"/>
</dbReference>
<organism evidence="1 2">
    <name type="scientific">Micromonospora sonneratiae</name>
    <dbReference type="NCBI Taxonomy" id="1184706"/>
    <lineage>
        <taxon>Bacteria</taxon>
        <taxon>Bacillati</taxon>
        <taxon>Actinomycetota</taxon>
        <taxon>Actinomycetes</taxon>
        <taxon>Micromonosporales</taxon>
        <taxon>Micromonosporaceae</taxon>
        <taxon>Micromonospora</taxon>
    </lineage>
</organism>
<reference evidence="2" key="1">
    <citation type="journal article" date="2019" name="Int. J. Syst. Evol. Microbiol.">
        <title>The Global Catalogue of Microorganisms (GCM) 10K type strain sequencing project: providing services to taxonomists for standard genome sequencing and annotation.</title>
        <authorList>
            <consortium name="The Broad Institute Genomics Platform"/>
            <consortium name="The Broad Institute Genome Sequencing Center for Infectious Disease"/>
            <person name="Wu L."/>
            <person name="Ma J."/>
        </authorList>
    </citation>
    <scope>NUCLEOTIDE SEQUENCE [LARGE SCALE GENOMIC DNA]</scope>
    <source>
        <strain evidence="2">JCM 31037</strain>
    </source>
</reference>
<name>A0ABW3YBC6_9ACTN</name>
<evidence type="ECO:0008006" key="3">
    <source>
        <dbReference type="Google" id="ProtNLM"/>
    </source>
</evidence>
<dbReference type="InterPro" id="IPR016181">
    <property type="entry name" value="Acyl_CoA_acyltransferase"/>
</dbReference>
<dbReference type="Proteomes" id="UP001597260">
    <property type="component" value="Unassembled WGS sequence"/>
</dbReference>
<dbReference type="Gene3D" id="3.40.630.30">
    <property type="match status" value="1"/>
</dbReference>
<evidence type="ECO:0000313" key="1">
    <source>
        <dbReference type="EMBL" id="MFD1321150.1"/>
    </source>
</evidence>
<dbReference type="EMBL" id="JBHTMP010000010">
    <property type="protein sequence ID" value="MFD1321150.1"/>
    <property type="molecule type" value="Genomic_DNA"/>
</dbReference>
<gene>
    <name evidence="1" type="ORF">ACFQ4H_08620</name>
</gene>
<comment type="caution">
    <text evidence="1">The sequence shown here is derived from an EMBL/GenBank/DDBJ whole genome shotgun (WGS) entry which is preliminary data.</text>
</comment>
<protein>
    <recommendedName>
        <fullName evidence="3">Acetyltransferase (GNAT) domain-containing protein</fullName>
    </recommendedName>
</protein>
<sequence length="55" mass="5902">MARDEYGLRHLIASTTLDNVGSLAALRRTGFTPVGEVVLDGRPGLRHVCGLAPDR</sequence>
<keyword evidence="2" id="KW-1185">Reference proteome</keyword>
<dbReference type="RefSeq" id="WP_377569044.1">
    <property type="nucleotide sequence ID" value="NZ_JBHTMP010000010.1"/>
</dbReference>
<proteinExistence type="predicted"/>
<evidence type="ECO:0000313" key="2">
    <source>
        <dbReference type="Proteomes" id="UP001597260"/>
    </source>
</evidence>
<accession>A0ABW3YBC6</accession>